<protein>
    <recommendedName>
        <fullName evidence="9">Acetylglutamate kinase</fullName>
        <ecNumber evidence="9">2.7.2.8</ecNumber>
    </recommendedName>
    <alternativeName>
        <fullName evidence="9">N-acetyl-L-glutamate 5-phosphotransferase</fullName>
    </alternativeName>
    <alternativeName>
        <fullName evidence="9">NAG kinase</fullName>
        <shortName evidence="9">NAGK</shortName>
    </alternativeName>
</protein>
<dbReference type="InterPro" id="IPR001048">
    <property type="entry name" value="Asp/Glu/Uridylate_kinase"/>
</dbReference>
<evidence type="ECO:0000256" key="5">
    <source>
        <dbReference type="ARBA" id="ARBA00022741"/>
    </source>
</evidence>
<feature type="domain" description="Aspartate/glutamate/uridylate kinase" evidence="10">
    <location>
        <begin position="26"/>
        <end position="272"/>
    </location>
</feature>
<dbReference type="PANTHER" id="PTHR23342:SF0">
    <property type="entry name" value="N-ACETYLGLUTAMATE SYNTHASE, MITOCHONDRIAL"/>
    <property type="match status" value="1"/>
</dbReference>
<dbReference type="UniPathway" id="UPA00068">
    <property type="reaction ID" value="UER00107"/>
</dbReference>
<evidence type="ECO:0000256" key="4">
    <source>
        <dbReference type="ARBA" id="ARBA00022679"/>
    </source>
</evidence>
<dbReference type="NCBIfam" id="TIGR00761">
    <property type="entry name" value="argB"/>
    <property type="match status" value="1"/>
</dbReference>
<dbReference type="SUPFAM" id="SSF53633">
    <property type="entry name" value="Carbamate kinase-like"/>
    <property type="match status" value="1"/>
</dbReference>
<dbReference type="InterPro" id="IPR041727">
    <property type="entry name" value="NAGK-C"/>
</dbReference>
<evidence type="ECO:0000256" key="6">
    <source>
        <dbReference type="ARBA" id="ARBA00022777"/>
    </source>
</evidence>
<dbReference type="GO" id="GO:0003991">
    <property type="term" value="F:acetylglutamate kinase activity"/>
    <property type="evidence" value="ECO:0007669"/>
    <property type="project" value="UniProtKB-UniRule"/>
</dbReference>
<keyword evidence="9" id="KW-0963">Cytoplasm</keyword>
<dbReference type="InterPro" id="IPR036393">
    <property type="entry name" value="AceGlu_kinase-like_sf"/>
</dbReference>
<sequence length="294" mass="31730">MPMRAQVEKVKVLIEALPYMRQFEGKTFVIKYGGNAMVDSALKNAFAMDVILMRQVGINPIIVHGGGPQIGQTMQRMGLEPRFIDGLRITDEETVNVVEMVLAGKVNKDIVNLINLNGGSAAGISGKDGNTIQARKLTHVRKGPDVQVPEIIDLGWVGDVERIQTKLLDRFRASDIIPVVAPVGVGVNGETYNINADSVAGHLAMAMQAEKLILLTDVPGVQDRNGDLMGQVPVDEIDQLIRNGTVTGGMIPKVETCRVAREGGVSASHIIDGRVEHALLLEVFTDRGIGTVIR</sequence>
<dbReference type="PANTHER" id="PTHR23342">
    <property type="entry name" value="N-ACETYLGLUTAMATE SYNTHASE"/>
    <property type="match status" value="1"/>
</dbReference>
<keyword evidence="7 9" id="KW-0067">ATP-binding</keyword>
<dbReference type="HAMAP" id="MF_00082">
    <property type="entry name" value="ArgB"/>
    <property type="match status" value="1"/>
</dbReference>
<dbReference type="GO" id="GO:0005737">
    <property type="term" value="C:cytoplasm"/>
    <property type="evidence" value="ECO:0007669"/>
    <property type="project" value="UniProtKB-SubCell"/>
</dbReference>
<feature type="binding site" evidence="9">
    <location>
        <begin position="66"/>
        <end position="67"/>
    </location>
    <ligand>
        <name>substrate</name>
    </ligand>
</feature>
<proteinExistence type="inferred from homology"/>
<comment type="function">
    <text evidence="9">Catalyzes the ATP-dependent phosphorylation of N-acetyl-L-glutamate.</text>
</comment>
<evidence type="ECO:0000313" key="11">
    <source>
        <dbReference type="EMBL" id="CRH07535.1"/>
    </source>
</evidence>
<dbReference type="GO" id="GO:0042450">
    <property type="term" value="P:L-arginine biosynthetic process via ornithine"/>
    <property type="evidence" value="ECO:0007669"/>
    <property type="project" value="UniProtKB-UniRule"/>
</dbReference>
<dbReference type="CDD" id="cd04250">
    <property type="entry name" value="AAK_NAGK-C"/>
    <property type="match status" value="1"/>
</dbReference>
<organism evidence="11">
    <name type="scientific">Magnetococcus massalia (strain MO-1)</name>
    <dbReference type="NCBI Taxonomy" id="451514"/>
    <lineage>
        <taxon>Bacteria</taxon>
        <taxon>Pseudomonadati</taxon>
        <taxon>Pseudomonadota</taxon>
        <taxon>Magnetococcia</taxon>
        <taxon>Magnetococcales</taxon>
        <taxon>Magnetococcaceae</taxon>
        <taxon>Magnetococcus</taxon>
    </lineage>
</organism>
<evidence type="ECO:0000256" key="9">
    <source>
        <dbReference type="HAMAP-Rule" id="MF_00082"/>
    </source>
</evidence>
<feature type="binding site" evidence="9">
    <location>
        <position position="88"/>
    </location>
    <ligand>
        <name>substrate</name>
    </ligand>
</feature>
<comment type="catalytic activity">
    <reaction evidence="8 9">
        <text>N-acetyl-L-glutamate + ATP = N-acetyl-L-glutamyl 5-phosphate + ADP</text>
        <dbReference type="Rhea" id="RHEA:14629"/>
        <dbReference type="ChEBI" id="CHEBI:30616"/>
        <dbReference type="ChEBI" id="CHEBI:44337"/>
        <dbReference type="ChEBI" id="CHEBI:57936"/>
        <dbReference type="ChEBI" id="CHEBI:456216"/>
        <dbReference type="EC" id="2.7.2.8"/>
    </reaction>
</comment>
<reference evidence="11" key="1">
    <citation type="submission" date="2015-04" db="EMBL/GenBank/DDBJ databases">
        <authorList>
            <person name="Syromyatnikov M.Y."/>
            <person name="Popov V.N."/>
        </authorList>
    </citation>
    <scope>NUCLEOTIDE SEQUENCE</scope>
    <source>
        <strain evidence="11">MO-1</strain>
    </source>
</reference>
<evidence type="ECO:0000256" key="8">
    <source>
        <dbReference type="ARBA" id="ARBA00048141"/>
    </source>
</evidence>
<dbReference type="GO" id="GO:0005524">
    <property type="term" value="F:ATP binding"/>
    <property type="evidence" value="ECO:0007669"/>
    <property type="project" value="UniProtKB-UniRule"/>
</dbReference>
<comment type="similarity">
    <text evidence="9">Belongs to the acetylglutamate kinase family. ArgB subfamily.</text>
</comment>
<keyword evidence="4 9" id="KW-0808">Transferase</keyword>
<keyword evidence="6 9" id="KW-0418">Kinase</keyword>
<gene>
    <name evidence="9 11" type="primary">argB</name>
    <name evidence="11" type="ORF">MAGMO_3398</name>
</gene>
<dbReference type="EC" id="2.7.2.8" evidence="9"/>
<dbReference type="Pfam" id="PF00696">
    <property type="entry name" value="AA_kinase"/>
    <property type="match status" value="1"/>
</dbReference>
<feature type="binding site" evidence="9">
    <location>
        <position position="193"/>
    </location>
    <ligand>
        <name>substrate</name>
    </ligand>
</feature>
<evidence type="ECO:0000256" key="3">
    <source>
        <dbReference type="ARBA" id="ARBA00022605"/>
    </source>
</evidence>
<dbReference type="InterPro" id="IPR004662">
    <property type="entry name" value="AcgluKinase_fam"/>
</dbReference>
<dbReference type="EMBL" id="LO017727">
    <property type="protein sequence ID" value="CRH07535.1"/>
    <property type="molecule type" value="Genomic_DNA"/>
</dbReference>
<keyword evidence="2 9" id="KW-0055">Arginine biosynthesis</keyword>
<evidence type="ECO:0000256" key="2">
    <source>
        <dbReference type="ARBA" id="ARBA00022571"/>
    </source>
</evidence>
<evidence type="ECO:0000256" key="1">
    <source>
        <dbReference type="ARBA" id="ARBA00004828"/>
    </source>
</evidence>
<dbReference type="Gene3D" id="3.40.1160.10">
    <property type="entry name" value="Acetylglutamate kinase-like"/>
    <property type="match status" value="1"/>
</dbReference>
<comment type="subcellular location">
    <subcellularLocation>
        <location evidence="9">Cytoplasm</location>
    </subcellularLocation>
</comment>
<evidence type="ECO:0000259" key="10">
    <source>
        <dbReference type="Pfam" id="PF00696"/>
    </source>
</evidence>
<feature type="site" description="Transition state stabilizer" evidence="9">
    <location>
        <position position="253"/>
    </location>
</feature>
<evidence type="ECO:0000256" key="7">
    <source>
        <dbReference type="ARBA" id="ARBA00022840"/>
    </source>
</evidence>
<dbReference type="InterPro" id="IPR037528">
    <property type="entry name" value="ArgB"/>
</dbReference>
<dbReference type="FunFam" id="3.40.1160.10:FF:000004">
    <property type="entry name" value="Acetylglutamate kinase"/>
    <property type="match status" value="1"/>
</dbReference>
<dbReference type="AlphaFoldDB" id="A0A1S7LKV6"/>
<feature type="site" description="Transition state stabilizer" evidence="9">
    <location>
        <position position="31"/>
    </location>
</feature>
<keyword evidence="3 9" id="KW-0028">Amino-acid biosynthesis</keyword>
<name>A0A1S7LKV6_MAGMO</name>
<comment type="pathway">
    <text evidence="1 9">Amino-acid biosynthesis; L-arginine biosynthesis; N(2)-acetyl-L-ornithine from L-glutamate: step 2/4.</text>
</comment>
<keyword evidence="5 9" id="KW-0547">Nucleotide-binding</keyword>
<dbReference type="PIRSF" id="PIRSF000728">
    <property type="entry name" value="NAGK"/>
    <property type="match status" value="1"/>
</dbReference>
<accession>A0A1S7LKV6</accession>